<reference evidence="2 3" key="1">
    <citation type="journal article" date="2011" name="Genome Res.">
        <title>Phylogeny-wide analysis of social amoeba genomes highlights ancient origins for complex intercellular communication.</title>
        <authorList>
            <person name="Heidel A.J."/>
            <person name="Lawal H.M."/>
            <person name="Felder M."/>
            <person name="Schilde C."/>
            <person name="Helps N.R."/>
            <person name="Tunggal B."/>
            <person name="Rivero F."/>
            <person name="John U."/>
            <person name="Schleicher M."/>
            <person name="Eichinger L."/>
            <person name="Platzer M."/>
            <person name="Noegel A.A."/>
            <person name="Schaap P."/>
            <person name="Gloeckner G."/>
        </authorList>
    </citation>
    <scope>NUCLEOTIDE SEQUENCE [LARGE SCALE GENOMIC DNA]</scope>
    <source>
        <strain evidence="3">ATCC 26659 / Pp 5 / PN500</strain>
    </source>
</reference>
<evidence type="ECO:0000259" key="1">
    <source>
        <dbReference type="Pfam" id="PF01965"/>
    </source>
</evidence>
<dbReference type="InParanoid" id="D3AZI1"/>
<dbReference type="InterPro" id="IPR052158">
    <property type="entry name" value="INH-QAR"/>
</dbReference>
<evidence type="ECO:0000313" key="2">
    <source>
        <dbReference type="EMBL" id="EFA85360.1"/>
    </source>
</evidence>
<dbReference type="InterPro" id="IPR029062">
    <property type="entry name" value="Class_I_gatase-like"/>
</dbReference>
<dbReference type="GO" id="GO:0006355">
    <property type="term" value="P:regulation of DNA-templated transcription"/>
    <property type="evidence" value="ECO:0007669"/>
    <property type="project" value="TreeGrafter"/>
</dbReference>
<dbReference type="PANTHER" id="PTHR43130">
    <property type="entry name" value="ARAC-FAMILY TRANSCRIPTIONAL REGULATOR"/>
    <property type="match status" value="1"/>
</dbReference>
<dbReference type="Gene3D" id="3.40.50.880">
    <property type="match status" value="1"/>
</dbReference>
<dbReference type="GeneID" id="31357888"/>
<proteinExistence type="predicted"/>
<dbReference type="InterPro" id="IPR002818">
    <property type="entry name" value="DJ-1/PfpI"/>
</dbReference>
<protein>
    <recommendedName>
        <fullName evidence="1">DJ-1/PfpI domain-containing protein</fullName>
    </recommendedName>
</protein>
<feature type="domain" description="DJ-1/PfpI" evidence="1">
    <location>
        <begin position="24"/>
        <end position="99"/>
    </location>
</feature>
<dbReference type="SUPFAM" id="SSF52317">
    <property type="entry name" value="Class I glutamine amidotransferase-like"/>
    <property type="match status" value="1"/>
</dbReference>
<comment type="caution">
    <text evidence="2">The sequence shown here is derived from an EMBL/GenBank/DDBJ whole genome shotgun (WGS) entry which is preliminary data.</text>
</comment>
<evidence type="ECO:0000313" key="3">
    <source>
        <dbReference type="Proteomes" id="UP000001396"/>
    </source>
</evidence>
<gene>
    <name evidence="2" type="ORF">PPL_02363</name>
</gene>
<accession>D3AZI1</accession>
<organism evidence="2 3">
    <name type="scientific">Heterostelium pallidum (strain ATCC 26659 / Pp 5 / PN500)</name>
    <name type="common">Cellular slime mold</name>
    <name type="synonym">Polysphondylium pallidum</name>
    <dbReference type="NCBI Taxonomy" id="670386"/>
    <lineage>
        <taxon>Eukaryota</taxon>
        <taxon>Amoebozoa</taxon>
        <taxon>Evosea</taxon>
        <taxon>Eumycetozoa</taxon>
        <taxon>Dictyostelia</taxon>
        <taxon>Acytosteliales</taxon>
        <taxon>Acytosteliaceae</taxon>
        <taxon>Heterostelium</taxon>
    </lineage>
</organism>
<dbReference type="AlphaFoldDB" id="D3AZI1"/>
<dbReference type="EMBL" id="ADBJ01000008">
    <property type="protein sequence ID" value="EFA85360.1"/>
    <property type="molecule type" value="Genomic_DNA"/>
</dbReference>
<name>D3AZI1_HETP5</name>
<dbReference type="PANTHER" id="PTHR43130:SF2">
    <property type="entry name" value="DJ-1_PFPI DOMAIN-CONTAINING PROTEIN"/>
    <property type="match status" value="1"/>
</dbReference>
<dbReference type="RefSeq" id="XP_020437469.1">
    <property type="nucleotide sequence ID" value="XM_020573352.1"/>
</dbReference>
<sequence length="168" mass="18530">MMNEEEPVIACLVHPKMVAQDLVAENARFVVSVCTGSLLLAATGLLVGKKASTHWSLRVTNVLDLLEVKVQNKRITLDGKYLTCAGVTSGIDLGLTIVSLWAETEKEGVTNGEYATLVYEYQPEPPFKTGTPDDAPQALSEKFLDLRKALIDDCIEVAREIRNNWPRE</sequence>
<dbReference type="Pfam" id="PF01965">
    <property type="entry name" value="DJ-1_PfpI"/>
    <property type="match status" value="1"/>
</dbReference>
<dbReference type="Proteomes" id="UP000001396">
    <property type="component" value="Unassembled WGS sequence"/>
</dbReference>
<keyword evidence="3" id="KW-1185">Reference proteome</keyword>